<reference evidence="2 3" key="1">
    <citation type="submission" date="2016-10" db="EMBL/GenBank/DDBJ databases">
        <authorList>
            <person name="de Groot N.N."/>
        </authorList>
    </citation>
    <scope>NUCLEOTIDE SEQUENCE [LARGE SCALE GENOMIC DNA]</scope>
    <source>
        <strain evidence="2 3">DSM 3217</strain>
    </source>
</reference>
<keyword evidence="1" id="KW-0472">Membrane</keyword>
<organism evidence="2 3">
    <name type="scientific">Eubacterium oxidoreducens</name>
    <dbReference type="NCBI Taxonomy" id="1732"/>
    <lineage>
        <taxon>Bacteria</taxon>
        <taxon>Bacillati</taxon>
        <taxon>Bacillota</taxon>
        <taxon>Clostridia</taxon>
        <taxon>Eubacteriales</taxon>
        <taxon>Eubacteriaceae</taxon>
        <taxon>Eubacterium</taxon>
    </lineage>
</organism>
<feature type="transmembrane region" description="Helical" evidence="1">
    <location>
        <begin position="45"/>
        <end position="66"/>
    </location>
</feature>
<feature type="transmembrane region" description="Helical" evidence="1">
    <location>
        <begin position="109"/>
        <end position="127"/>
    </location>
</feature>
<dbReference type="RefSeq" id="WP_090174818.1">
    <property type="nucleotide sequence ID" value="NZ_FMXR01000027.1"/>
</dbReference>
<name>A0A1G6CSM0_EUBOX</name>
<feature type="transmembrane region" description="Helical" evidence="1">
    <location>
        <begin position="78"/>
        <end position="97"/>
    </location>
</feature>
<feature type="transmembrane region" description="Helical" evidence="1">
    <location>
        <begin position="6"/>
        <end position="24"/>
    </location>
</feature>
<proteinExistence type="predicted"/>
<protein>
    <submittedName>
        <fullName evidence="2">Uncharacterized protein</fullName>
    </submittedName>
</protein>
<gene>
    <name evidence="2" type="ORF">SAMN02910417_02645</name>
</gene>
<dbReference type="AlphaFoldDB" id="A0A1G6CSM0"/>
<evidence type="ECO:0000256" key="1">
    <source>
        <dbReference type="SAM" id="Phobius"/>
    </source>
</evidence>
<keyword evidence="3" id="KW-1185">Reference proteome</keyword>
<feature type="transmembrane region" description="Helical" evidence="1">
    <location>
        <begin position="139"/>
        <end position="161"/>
    </location>
</feature>
<dbReference type="OrthoDB" id="1734391at2"/>
<evidence type="ECO:0000313" key="2">
    <source>
        <dbReference type="EMBL" id="SDB35868.1"/>
    </source>
</evidence>
<dbReference type="EMBL" id="FMXR01000027">
    <property type="protein sequence ID" value="SDB35868.1"/>
    <property type="molecule type" value="Genomic_DNA"/>
</dbReference>
<dbReference type="STRING" id="1732.SAMN02910417_02645"/>
<keyword evidence="1" id="KW-0812">Transmembrane</keyword>
<sequence>MNNYMSFIIFVMSVVAIAVVVAIVRKVSKRMESRYDERQRAIRGAGFKYGFTVIVLLNLIYGLFLYELMKEFINYQEATIAIVFIGCAVTEVYCIFNDAYVQVGQKIKSWIMLCIIVIVANVFAAIGNYELVKEGEKDGFSLFLNVAVSLLFAVILGSVAAKCLMNRRSDKYEES</sequence>
<evidence type="ECO:0000313" key="3">
    <source>
        <dbReference type="Proteomes" id="UP000199228"/>
    </source>
</evidence>
<keyword evidence="1" id="KW-1133">Transmembrane helix</keyword>
<dbReference type="Proteomes" id="UP000199228">
    <property type="component" value="Unassembled WGS sequence"/>
</dbReference>
<accession>A0A1G6CSM0</accession>